<evidence type="ECO:0000313" key="3">
    <source>
        <dbReference type="Proteomes" id="UP000026915"/>
    </source>
</evidence>
<protein>
    <recommendedName>
        <fullName evidence="1">Integrase catalytic domain-containing protein</fullName>
    </recommendedName>
</protein>
<dbReference type="STRING" id="3641.A0A061E451"/>
<dbReference type="Pfam" id="PF17921">
    <property type="entry name" value="Integrase_H2C2"/>
    <property type="match status" value="1"/>
</dbReference>
<dbReference type="PANTHER" id="PTHR37984:SF5">
    <property type="entry name" value="PROTEIN NYNRIN-LIKE"/>
    <property type="match status" value="1"/>
</dbReference>
<dbReference type="Gene3D" id="3.30.420.10">
    <property type="entry name" value="Ribonuclease H-like superfamily/Ribonuclease H"/>
    <property type="match status" value="1"/>
</dbReference>
<gene>
    <name evidence="2" type="ORF">TCM_008507</name>
</gene>
<dbReference type="EMBL" id="CM001880">
    <property type="protein sequence ID" value="EOX99710.1"/>
    <property type="molecule type" value="Genomic_DNA"/>
</dbReference>
<organism evidence="2 3">
    <name type="scientific">Theobroma cacao</name>
    <name type="common">Cacao</name>
    <name type="synonym">Cocoa</name>
    <dbReference type="NCBI Taxonomy" id="3641"/>
    <lineage>
        <taxon>Eukaryota</taxon>
        <taxon>Viridiplantae</taxon>
        <taxon>Streptophyta</taxon>
        <taxon>Embryophyta</taxon>
        <taxon>Tracheophyta</taxon>
        <taxon>Spermatophyta</taxon>
        <taxon>Magnoliopsida</taxon>
        <taxon>eudicotyledons</taxon>
        <taxon>Gunneridae</taxon>
        <taxon>Pentapetalae</taxon>
        <taxon>rosids</taxon>
        <taxon>malvids</taxon>
        <taxon>Malvales</taxon>
        <taxon>Malvaceae</taxon>
        <taxon>Byttnerioideae</taxon>
        <taxon>Theobroma</taxon>
    </lineage>
</organism>
<name>A0A061E451_THECC</name>
<dbReference type="InterPro" id="IPR036397">
    <property type="entry name" value="RNaseH_sf"/>
</dbReference>
<keyword evidence="3" id="KW-1185">Reference proteome</keyword>
<dbReference type="Proteomes" id="UP000026915">
    <property type="component" value="Chromosome 2"/>
</dbReference>
<dbReference type="InterPro" id="IPR012337">
    <property type="entry name" value="RNaseH-like_sf"/>
</dbReference>
<dbReference type="InterPro" id="IPR041588">
    <property type="entry name" value="Integrase_H2C2"/>
</dbReference>
<dbReference type="AlphaFoldDB" id="A0A061E451"/>
<dbReference type="InterPro" id="IPR001584">
    <property type="entry name" value="Integrase_cat-core"/>
</dbReference>
<dbReference type="PANTHER" id="PTHR37984">
    <property type="entry name" value="PROTEIN CBG26694"/>
    <property type="match status" value="1"/>
</dbReference>
<dbReference type="PROSITE" id="PS50994">
    <property type="entry name" value="INTEGRASE"/>
    <property type="match status" value="1"/>
</dbReference>
<dbReference type="SUPFAM" id="SSF53098">
    <property type="entry name" value="Ribonuclease H-like"/>
    <property type="match status" value="1"/>
</dbReference>
<evidence type="ECO:0000259" key="1">
    <source>
        <dbReference type="PROSITE" id="PS50994"/>
    </source>
</evidence>
<feature type="domain" description="Integrase catalytic" evidence="1">
    <location>
        <begin position="27"/>
        <end position="143"/>
    </location>
</feature>
<dbReference type="Gramene" id="EOX99710">
    <property type="protein sequence ID" value="EOX99710"/>
    <property type="gene ID" value="TCM_008507"/>
</dbReference>
<evidence type="ECO:0000313" key="2">
    <source>
        <dbReference type="EMBL" id="EOX99710.1"/>
    </source>
</evidence>
<dbReference type="HOGENOM" id="CLU_1809697_0_0_1"/>
<proteinExistence type="predicted"/>
<reference evidence="2 3" key="1">
    <citation type="journal article" date="2013" name="Genome Biol.">
        <title>The genome sequence of the most widely cultivated cacao type and its use to identify candidate genes regulating pod color.</title>
        <authorList>
            <person name="Motamayor J.C."/>
            <person name="Mockaitis K."/>
            <person name="Schmutz J."/>
            <person name="Haiminen N."/>
            <person name="Iii D.L."/>
            <person name="Cornejo O."/>
            <person name="Findley S.D."/>
            <person name="Zheng P."/>
            <person name="Utro F."/>
            <person name="Royaert S."/>
            <person name="Saski C."/>
            <person name="Jenkins J."/>
            <person name="Podicheti R."/>
            <person name="Zhao M."/>
            <person name="Scheffler B.E."/>
            <person name="Stack J.C."/>
            <person name="Feltus F.A."/>
            <person name="Mustiga G.M."/>
            <person name="Amores F."/>
            <person name="Phillips W."/>
            <person name="Marelli J.P."/>
            <person name="May G.D."/>
            <person name="Shapiro H."/>
            <person name="Ma J."/>
            <person name="Bustamante C.D."/>
            <person name="Schnell R.J."/>
            <person name="Main D."/>
            <person name="Gilbert D."/>
            <person name="Parida L."/>
            <person name="Kuhn D.N."/>
        </authorList>
    </citation>
    <scope>NUCLEOTIDE SEQUENCE [LARGE SCALE GENOMIC DNA]</scope>
    <source>
        <strain evidence="3">cv. Matina 1-6</strain>
    </source>
</reference>
<dbReference type="GO" id="GO:0015074">
    <property type="term" value="P:DNA integration"/>
    <property type="evidence" value="ECO:0007669"/>
    <property type="project" value="InterPro"/>
</dbReference>
<sequence>MFRDRVCVPEGNQLRQAIMEEAHSSAYALHPGSTKMYKTIRENYWWPGMKRDRGKDAIWVIVDRLTKSAHFLAVHSSYSIEKLAQLYIDEIVRLHGVPVSIVSDRDPRFTSRLWLKFQEALKTKLKFSTTFHPQMDGQSERTI</sequence>
<dbReference type="GO" id="GO:0003676">
    <property type="term" value="F:nucleic acid binding"/>
    <property type="evidence" value="ECO:0007669"/>
    <property type="project" value="InterPro"/>
</dbReference>
<accession>A0A061E451</accession>
<dbReference type="OMA" id="HEERVTM"/>
<dbReference type="InterPro" id="IPR050951">
    <property type="entry name" value="Retrovirus_Pol_polyprotein"/>
</dbReference>
<dbReference type="InParanoid" id="A0A061E451"/>
<dbReference type="eggNOG" id="KOG0017">
    <property type="taxonomic scope" value="Eukaryota"/>
</dbReference>